<reference evidence="1 2" key="1">
    <citation type="journal article" date="2014" name="Int. J. Syst. Evol. Microbiol.">
        <title>Leptospira mayottensis sp. nov., a pathogenic species of the genus Leptospira isolated from humans.</title>
        <authorList>
            <person name="Bourhy P."/>
            <person name="Collet L."/>
            <person name="Brisse S."/>
            <person name="Picardeau M."/>
        </authorList>
    </citation>
    <scope>NUCLEOTIDE SEQUENCE [LARGE SCALE GENOMIC DNA]</scope>
    <source>
        <strain evidence="1 2">200901122</strain>
    </source>
</reference>
<sequence length="240" mass="26722">MIRSYRWAKNFWIFVGLYFLLISVLTAADTYSSFDYLVGGGEGRMKSQLDTEAAKIASFRLLTSGSDPISSYLAYRYISGPTTNNTFKISEETFVYESAHIITWGISISQTKIQRNGTAYEPNLDVERFYYNARLMGLQLTDYASQINQKVTVVDGLITELKLGIRGSNSLYSNRNESGTFPNLYLTAGGGSGIGRFGINFGWRFQSGAVYVHFMGFGRYYTGEIVGYDYGGKIGVGAVF</sequence>
<evidence type="ECO:0000313" key="1">
    <source>
        <dbReference type="EMBL" id="EKS00836.1"/>
    </source>
</evidence>
<name>A0AA87MR53_9LEPT</name>
<organism evidence="1 2">
    <name type="scientific">Leptospira mayottensis 200901122</name>
    <dbReference type="NCBI Taxonomy" id="1193010"/>
    <lineage>
        <taxon>Bacteria</taxon>
        <taxon>Pseudomonadati</taxon>
        <taxon>Spirochaetota</taxon>
        <taxon>Spirochaetia</taxon>
        <taxon>Leptospirales</taxon>
        <taxon>Leptospiraceae</taxon>
        <taxon>Leptospira</taxon>
    </lineage>
</organism>
<proteinExistence type="predicted"/>
<evidence type="ECO:0000313" key="2">
    <source>
        <dbReference type="Proteomes" id="UP000001343"/>
    </source>
</evidence>
<gene>
    <name evidence="1" type="ORF">LEP1GSC125_2189</name>
</gene>
<comment type="caution">
    <text evidence="1">The sequence shown here is derived from an EMBL/GenBank/DDBJ whole genome shotgun (WGS) entry which is preliminary data.</text>
</comment>
<accession>A0AA87MR53</accession>
<dbReference type="EMBL" id="AKWM02000029">
    <property type="protein sequence ID" value="EKS00836.1"/>
    <property type="molecule type" value="Genomic_DNA"/>
</dbReference>
<dbReference type="AlphaFoldDB" id="A0AA87MR53"/>
<dbReference type="Proteomes" id="UP000001343">
    <property type="component" value="Unassembled WGS sequence"/>
</dbReference>
<protein>
    <submittedName>
        <fullName evidence="1">Uncharacterized protein</fullName>
    </submittedName>
</protein>
<dbReference type="RefSeq" id="WP_002762160.1">
    <property type="nucleotide sequence ID" value="NZ_AKWM02000029.1"/>
</dbReference>